<organism evidence="3 4">
    <name type="scientific">Bacteroides thetaiotaomicron</name>
    <dbReference type="NCBI Taxonomy" id="818"/>
    <lineage>
        <taxon>Bacteria</taxon>
        <taxon>Pseudomonadati</taxon>
        <taxon>Bacteroidota</taxon>
        <taxon>Bacteroidia</taxon>
        <taxon>Bacteroidales</taxon>
        <taxon>Bacteroidaceae</taxon>
        <taxon>Bacteroides</taxon>
    </lineage>
</organism>
<keyword evidence="1" id="KW-0732">Signal</keyword>
<dbReference type="Pfam" id="PF13004">
    <property type="entry name" value="BACON"/>
    <property type="match status" value="2"/>
</dbReference>
<dbReference type="Proteomes" id="UP000283616">
    <property type="component" value="Unassembled WGS sequence"/>
</dbReference>
<dbReference type="PROSITE" id="PS51257">
    <property type="entry name" value="PROKAR_LIPOPROTEIN"/>
    <property type="match status" value="1"/>
</dbReference>
<gene>
    <name evidence="3" type="ORF">DW011_18045</name>
</gene>
<feature type="domain" description="BACON" evidence="2">
    <location>
        <begin position="170"/>
        <end position="218"/>
    </location>
</feature>
<dbReference type="Gene3D" id="2.60.40.10">
    <property type="entry name" value="Immunoglobulins"/>
    <property type="match status" value="2"/>
</dbReference>
<dbReference type="RefSeq" id="WP_118417831.1">
    <property type="nucleotide sequence ID" value="NZ_QROV01000023.1"/>
</dbReference>
<dbReference type="InterPro" id="IPR024361">
    <property type="entry name" value="BACON"/>
</dbReference>
<feature type="signal peptide" evidence="1">
    <location>
        <begin position="1"/>
        <end position="22"/>
    </location>
</feature>
<evidence type="ECO:0000313" key="4">
    <source>
        <dbReference type="Proteomes" id="UP000283616"/>
    </source>
</evidence>
<proteinExistence type="predicted"/>
<evidence type="ECO:0000256" key="1">
    <source>
        <dbReference type="SAM" id="SignalP"/>
    </source>
</evidence>
<comment type="caution">
    <text evidence="3">The sequence shown here is derived from an EMBL/GenBank/DDBJ whole genome shotgun (WGS) entry which is preliminary data.</text>
</comment>
<sequence length="493" mass="54602">MKKLYSNTLMQLILALCTFSFVACQEFDIDSQPEGPLNIQIDALESYTALATSPSNVVFNISSNTPWTIESDQQWCKPTPSMSAASSLVSEIVVTMENNTGKKARTAKLTIKAEGVEGTKVVTIEQASKEDLVVVPYDELVPTEGGSITFTIASNKAWEIIPSTAFLSNIDKTSGTGNEDAIAETVTVTLPANAGAKRAGTLTVKTEFEEYTFTITQNGVIIELEEDPESTTISMPGTGSGMEKTVLIRANKEWKVEVPKEYQSWLKAEALSETELKVTTTTTNNLMVNRVGHIIMKTKEVIDGFDGITFDISQGTAYWKNGAESNFILDEETGYLKMLNGGLGSNYLFKKGRLTFDFESINLNKGWIEFNMWTDYGKQPNFHLHFKPNAESNFTCGGGLNWTQKVFTWTTEQINAVRKLEFLVDYKEGNSDYLVLKLIIDGKEVAILDNNIADCYKTGDDANYPGQTVWLKMNAGDGNENFVIKSITWEPIE</sequence>
<dbReference type="CDD" id="cd14948">
    <property type="entry name" value="BACON"/>
    <property type="match status" value="2"/>
</dbReference>
<name>A0A415LX00_BACT4</name>
<dbReference type="InterPro" id="IPR013783">
    <property type="entry name" value="Ig-like_fold"/>
</dbReference>
<evidence type="ECO:0000259" key="2">
    <source>
        <dbReference type="Pfam" id="PF13004"/>
    </source>
</evidence>
<accession>A0A415LX00</accession>
<feature type="chain" id="PRO_5019445054" description="BACON domain-containing protein" evidence="1">
    <location>
        <begin position="23"/>
        <end position="493"/>
    </location>
</feature>
<feature type="domain" description="BACON" evidence="2">
    <location>
        <begin position="65"/>
        <end position="127"/>
    </location>
</feature>
<protein>
    <recommendedName>
        <fullName evidence="2">BACON domain-containing protein</fullName>
    </recommendedName>
</protein>
<dbReference type="EMBL" id="QROV01000023">
    <property type="protein sequence ID" value="RHL55530.1"/>
    <property type="molecule type" value="Genomic_DNA"/>
</dbReference>
<reference evidence="3 4" key="1">
    <citation type="submission" date="2018-08" db="EMBL/GenBank/DDBJ databases">
        <title>A genome reference for cultivated species of the human gut microbiota.</title>
        <authorList>
            <person name="Zou Y."/>
            <person name="Xue W."/>
            <person name="Luo G."/>
        </authorList>
    </citation>
    <scope>NUCLEOTIDE SEQUENCE [LARGE SCALE GENOMIC DNA]</scope>
    <source>
        <strain evidence="3 4">AF37-12</strain>
    </source>
</reference>
<dbReference type="AlphaFoldDB" id="A0A415LX00"/>
<evidence type="ECO:0000313" key="3">
    <source>
        <dbReference type="EMBL" id="RHL55530.1"/>
    </source>
</evidence>